<keyword evidence="5" id="KW-0472">Membrane</keyword>
<accession>A0A9W6R7H2</accession>
<dbReference type="InterPro" id="IPR007348">
    <property type="entry name" value="CopC_dom"/>
</dbReference>
<evidence type="ECO:0000256" key="6">
    <source>
        <dbReference type="SAM" id="SignalP"/>
    </source>
</evidence>
<feature type="signal peptide" evidence="6">
    <location>
        <begin position="1"/>
        <end position="27"/>
    </location>
</feature>
<dbReference type="Gene3D" id="2.60.40.1220">
    <property type="match status" value="1"/>
</dbReference>
<evidence type="ECO:0000313" key="8">
    <source>
        <dbReference type="EMBL" id="GLY69017.1"/>
    </source>
</evidence>
<proteinExistence type="predicted"/>
<keyword evidence="5" id="KW-1133">Transmembrane helix</keyword>
<keyword evidence="2" id="KW-0479">Metal-binding</keyword>
<feature type="domain" description="CopC" evidence="7">
    <location>
        <begin position="28"/>
        <end position="121"/>
    </location>
</feature>
<dbReference type="GO" id="GO:0042597">
    <property type="term" value="C:periplasmic space"/>
    <property type="evidence" value="ECO:0007669"/>
    <property type="project" value="InterPro"/>
</dbReference>
<evidence type="ECO:0000256" key="2">
    <source>
        <dbReference type="ARBA" id="ARBA00022723"/>
    </source>
</evidence>
<feature type="transmembrane region" description="Helical" evidence="5">
    <location>
        <begin position="145"/>
        <end position="166"/>
    </location>
</feature>
<sequence>MRRLVVFVAGALIAGLTTIGLAAPASAHDVLVGSIPAAGAELTTGPSLVRFDFDAPVQQGNDTIMVIGPDGTHWERTSQASVLGSSVLTSVAPLGPAGKYTAIYHVLSADSHPVSGSITFQLTRSGPGTPVSSASVAGSDGAGAVPAWVLIVIAVVVLAGVLYAALRPRRRTRSS</sequence>
<protein>
    <submittedName>
        <fullName evidence="8">Copper resistance protein</fullName>
    </submittedName>
</protein>
<evidence type="ECO:0000256" key="1">
    <source>
        <dbReference type="ARBA" id="ARBA00004196"/>
    </source>
</evidence>
<evidence type="ECO:0000259" key="7">
    <source>
        <dbReference type="Pfam" id="PF04234"/>
    </source>
</evidence>
<evidence type="ECO:0000256" key="5">
    <source>
        <dbReference type="SAM" id="Phobius"/>
    </source>
</evidence>
<dbReference type="GO" id="GO:0005507">
    <property type="term" value="F:copper ion binding"/>
    <property type="evidence" value="ECO:0007669"/>
    <property type="project" value="InterPro"/>
</dbReference>
<comment type="caution">
    <text evidence="8">The sequence shown here is derived from an EMBL/GenBank/DDBJ whole genome shotgun (WGS) entry which is preliminary data.</text>
</comment>
<dbReference type="GO" id="GO:0030313">
    <property type="term" value="C:cell envelope"/>
    <property type="evidence" value="ECO:0007669"/>
    <property type="project" value="UniProtKB-SubCell"/>
</dbReference>
<evidence type="ECO:0000256" key="3">
    <source>
        <dbReference type="ARBA" id="ARBA00022729"/>
    </source>
</evidence>
<dbReference type="PANTHER" id="PTHR34820">
    <property type="entry name" value="INNER MEMBRANE PROTEIN YEBZ"/>
    <property type="match status" value="1"/>
</dbReference>
<dbReference type="Pfam" id="PF04234">
    <property type="entry name" value="CopC"/>
    <property type="match status" value="1"/>
</dbReference>
<dbReference type="GO" id="GO:0006825">
    <property type="term" value="P:copper ion transport"/>
    <property type="evidence" value="ECO:0007669"/>
    <property type="project" value="InterPro"/>
</dbReference>
<dbReference type="EMBL" id="BSTI01000014">
    <property type="protein sequence ID" value="GLY69017.1"/>
    <property type="molecule type" value="Genomic_DNA"/>
</dbReference>
<keyword evidence="4" id="KW-0186">Copper</keyword>
<name>A0A9W6R7H2_9PSEU</name>
<keyword evidence="9" id="KW-1185">Reference proteome</keyword>
<dbReference type="GO" id="GO:0005886">
    <property type="term" value="C:plasma membrane"/>
    <property type="evidence" value="ECO:0007669"/>
    <property type="project" value="TreeGrafter"/>
</dbReference>
<dbReference type="AlphaFoldDB" id="A0A9W6R7H2"/>
<dbReference type="Proteomes" id="UP001165136">
    <property type="component" value="Unassembled WGS sequence"/>
</dbReference>
<feature type="chain" id="PRO_5040827030" evidence="6">
    <location>
        <begin position="28"/>
        <end position="175"/>
    </location>
</feature>
<dbReference type="InterPro" id="IPR014755">
    <property type="entry name" value="Cu-Rt/internalin_Ig-like"/>
</dbReference>
<evidence type="ECO:0000313" key="9">
    <source>
        <dbReference type="Proteomes" id="UP001165136"/>
    </source>
</evidence>
<reference evidence="8" key="1">
    <citation type="submission" date="2023-03" db="EMBL/GenBank/DDBJ databases">
        <title>Amycolatopsis taiwanensis NBRC 103393.</title>
        <authorList>
            <person name="Ichikawa N."/>
            <person name="Sato H."/>
            <person name="Tonouchi N."/>
        </authorList>
    </citation>
    <scope>NUCLEOTIDE SEQUENCE</scope>
    <source>
        <strain evidence="8">NBRC 103393</strain>
    </source>
</reference>
<organism evidence="8 9">
    <name type="scientific">Amycolatopsis taiwanensis</name>
    <dbReference type="NCBI Taxonomy" id="342230"/>
    <lineage>
        <taxon>Bacteria</taxon>
        <taxon>Bacillati</taxon>
        <taxon>Actinomycetota</taxon>
        <taxon>Actinomycetes</taxon>
        <taxon>Pseudonocardiales</taxon>
        <taxon>Pseudonocardiaceae</taxon>
        <taxon>Amycolatopsis</taxon>
    </lineage>
</organism>
<dbReference type="PANTHER" id="PTHR34820:SF4">
    <property type="entry name" value="INNER MEMBRANE PROTEIN YEBZ"/>
    <property type="match status" value="1"/>
</dbReference>
<dbReference type="SUPFAM" id="SSF81296">
    <property type="entry name" value="E set domains"/>
    <property type="match status" value="1"/>
</dbReference>
<keyword evidence="5" id="KW-0812">Transmembrane</keyword>
<evidence type="ECO:0000256" key="4">
    <source>
        <dbReference type="ARBA" id="ARBA00023008"/>
    </source>
</evidence>
<comment type="subcellular location">
    <subcellularLocation>
        <location evidence="1">Cell envelope</location>
    </subcellularLocation>
</comment>
<dbReference type="InterPro" id="IPR014756">
    <property type="entry name" value="Ig_E-set"/>
</dbReference>
<dbReference type="InterPro" id="IPR032694">
    <property type="entry name" value="CopC/D"/>
</dbReference>
<dbReference type="GO" id="GO:0046688">
    <property type="term" value="P:response to copper ion"/>
    <property type="evidence" value="ECO:0007669"/>
    <property type="project" value="InterPro"/>
</dbReference>
<dbReference type="RefSeq" id="WP_285488755.1">
    <property type="nucleotide sequence ID" value="NZ_BSTI01000014.1"/>
</dbReference>
<keyword evidence="3 6" id="KW-0732">Signal</keyword>
<gene>
    <name evidence="8" type="primary">pcoC</name>
    <name evidence="8" type="ORF">Atai01_56360</name>
</gene>